<dbReference type="Proteomes" id="UP000053372">
    <property type="component" value="Unassembled WGS sequence"/>
</dbReference>
<reference evidence="2 3" key="1">
    <citation type="journal article" date="2015" name="Genome Announc.">
        <title>Draft Genome of the Euendolithic (true boring) Cyanobacterium Mastigocoleus testarum strain BC008.</title>
        <authorList>
            <person name="Guida B.S."/>
            <person name="Garcia-Pichel F."/>
        </authorList>
    </citation>
    <scope>NUCLEOTIDE SEQUENCE [LARGE SCALE GENOMIC DNA]</scope>
    <source>
        <strain evidence="2 3">BC008</strain>
    </source>
</reference>
<dbReference type="RefSeq" id="WP_027840833.1">
    <property type="nucleotide sequence ID" value="NZ_LMTZ01000151.1"/>
</dbReference>
<dbReference type="OrthoDB" id="6074739at2"/>
<dbReference type="InterPro" id="IPR047589">
    <property type="entry name" value="DUF11_rpt"/>
</dbReference>
<name>A0A0V7ZE19_9CYAN</name>
<dbReference type="AlphaFoldDB" id="A0A0V7ZE19"/>
<keyword evidence="3" id="KW-1185">Reference proteome</keyword>
<evidence type="ECO:0000313" key="2">
    <source>
        <dbReference type="EMBL" id="KST62731.1"/>
    </source>
</evidence>
<accession>A0A0V7ZE19</accession>
<organism evidence="2 3">
    <name type="scientific">Mastigocoleus testarum BC008</name>
    <dbReference type="NCBI Taxonomy" id="371196"/>
    <lineage>
        <taxon>Bacteria</taxon>
        <taxon>Bacillati</taxon>
        <taxon>Cyanobacteriota</taxon>
        <taxon>Cyanophyceae</taxon>
        <taxon>Nostocales</taxon>
        <taxon>Hapalosiphonaceae</taxon>
        <taxon>Mastigocoleus</taxon>
    </lineage>
</organism>
<evidence type="ECO:0008006" key="4">
    <source>
        <dbReference type="Google" id="ProtNLM"/>
    </source>
</evidence>
<protein>
    <recommendedName>
        <fullName evidence="4">DUF11 domain-containing protein</fullName>
    </recommendedName>
</protein>
<sequence>MGSSTVGVGNGDILLYKPATVTGDVAKEFIPNTADFSCNTDQLGRGKIQNRTEELAGPKPVSGGDNPNVLLVKRITSINSNITSNGGDNLSIYNQDDSDHYDDNVIEGANPPTQPHKDTDKWPNTSGKDSSSFLIGGINGGKVKPGDDIEYTIYFLSTGKNEAKKVLFCDRVPEHTTFIPAAFNSFSTQAPNGSPGVPRGILWQYNDVIESLTNTQDGDAGQYFPPGVEPTTVYPDIDCGGNNSNGAVVVDLGDLPNAIAPGTPTGSYGFVRFGGKVK</sequence>
<evidence type="ECO:0000313" key="3">
    <source>
        <dbReference type="Proteomes" id="UP000053372"/>
    </source>
</evidence>
<feature type="region of interest" description="Disordered" evidence="1">
    <location>
        <begin position="107"/>
        <end position="127"/>
    </location>
</feature>
<evidence type="ECO:0000256" key="1">
    <source>
        <dbReference type="SAM" id="MobiDB-lite"/>
    </source>
</evidence>
<proteinExistence type="predicted"/>
<comment type="caution">
    <text evidence="2">The sequence shown here is derived from an EMBL/GenBank/DDBJ whole genome shotgun (WGS) entry which is preliminary data.</text>
</comment>
<gene>
    <name evidence="2" type="ORF">BC008_38565</name>
</gene>
<dbReference type="EMBL" id="LMTZ01000151">
    <property type="protein sequence ID" value="KST62731.1"/>
    <property type="molecule type" value="Genomic_DNA"/>
</dbReference>
<dbReference type="NCBIfam" id="TIGR01451">
    <property type="entry name" value="B_ant_repeat"/>
    <property type="match status" value="1"/>
</dbReference>